<reference evidence="1" key="2">
    <citation type="journal article" date="2015" name="Fish Shellfish Immunol.">
        <title>Early steps in the European eel (Anguilla anguilla)-Vibrio vulnificus interaction in the gills: Role of the RtxA13 toxin.</title>
        <authorList>
            <person name="Callol A."/>
            <person name="Pajuelo D."/>
            <person name="Ebbesson L."/>
            <person name="Teles M."/>
            <person name="MacKenzie S."/>
            <person name="Amaro C."/>
        </authorList>
    </citation>
    <scope>NUCLEOTIDE SEQUENCE</scope>
</reference>
<accession>A0A0E9PBZ3</accession>
<protein>
    <submittedName>
        <fullName evidence="1">Uncharacterized protein</fullName>
    </submittedName>
</protein>
<proteinExistence type="predicted"/>
<reference evidence="1" key="1">
    <citation type="submission" date="2014-11" db="EMBL/GenBank/DDBJ databases">
        <authorList>
            <person name="Amaro Gonzalez C."/>
        </authorList>
    </citation>
    <scope>NUCLEOTIDE SEQUENCE</scope>
</reference>
<sequence>MNTHTHTNCSLRRTFFIAAAVASEMSRVPRQLSGACVFSVWAL</sequence>
<name>A0A0E9PBZ3_ANGAN</name>
<dbReference type="EMBL" id="GBXM01106523">
    <property type="protein sequence ID" value="JAH02054.1"/>
    <property type="molecule type" value="Transcribed_RNA"/>
</dbReference>
<organism evidence="1">
    <name type="scientific">Anguilla anguilla</name>
    <name type="common">European freshwater eel</name>
    <name type="synonym">Muraena anguilla</name>
    <dbReference type="NCBI Taxonomy" id="7936"/>
    <lineage>
        <taxon>Eukaryota</taxon>
        <taxon>Metazoa</taxon>
        <taxon>Chordata</taxon>
        <taxon>Craniata</taxon>
        <taxon>Vertebrata</taxon>
        <taxon>Euteleostomi</taxon>
        <taxon>Actinopterygii</taxon>
        <taxon>Neopterygii</taxon>
        <taxon>Teleostei</taxon>
        <taxon>Anguilliformes</taxon>
        <taxon>Anguillidae</taxon>
        <taxon>Anguilla</taxon>
    </lineage>
</organism>
<evidence type="ECO:0000313" key="1">
    <source>
        <dbReference type="EMBL" id="JAH02054.1"/>
    </source>
</evidence>
<dbReference type="AlphaFoldDB" id="A0A0E9PBZ3"/>